<keyword evidence="3" id="KW-1185">Reference proteome</keyword>
<comment type="caution">
    <text evidence="2">The sequence shown here is derived from an EMBL/GenBank/DDBJ whole genome shotgun (WGS) entry which is preliminary data.</text>
</comment>
<accession>A0A066VWL4</accession>
<feature type="region of interest" description="Disordered" evidence="1">
    <location>
        <begin position="220"/>
        <end position="257"/>
    </location>
</feature>
<dbReference type="Proteomes" id="UP000027361">
    <property type="component" value="Unassembled WGS sequence"/>
</dbReference>
<proteinExistence type="predicted"/>
<feature type="region of interest" description="Disordered" evidence="1">
    <location>
        <begin position="330"/>
        <end position="349"/>
    </location>
</feature>
<dbReference type="EMBL" id="JMSN01000037">
    <property type="protein sequence ID" value="KDN46132.1"/>
    <property type="molecule type" value="Genomic_DNA"/>
</dbReference>
<dbReference type="InParanoid" id="A0A066VWL4"/>
<dbReference type="AlphaFoldDB" id="A0A066VWL4"/>
<reference evidence="2 3" key="1">
    <citation type="submission" date="2014-05" db="EMBL/GenBank/DDBJ databases">
        <title>Draft genome sequence of a rare smut relative, Tilletiaria anomala UBC 951.</title>
        <authorList>
            <consortium name="DOE Joint Genome Institute"/>
            <person name="Toome M."/>
            <person name="Kuo A."/>
            <person name="Henrissat B."/>
            <person name="Lipzen A."/>
            <person name="Tritt A."/>
            <person name="Yoshinaga Y."/>
            <person name="Zane M."/>
            <person name="Barry K."/>
            <person name="Grigoriev I.V."/>
            <person name="Spatafora J.W."/>
            <person name="Aimea M.C."/>
        </authorList>
    </citation>
    <scope>NUCLEOTIDE SEQUENCE [LARGE SCALE GENOMIC DNA]</scope>
    <source>
        <strain evidence="2 3">UBC 951</strain>
    </source>
</reference>
<sequence>MQLCTYLVAHDGAADRLEAHLRAIGVVSASIATASASATGRLRATSTTEATQCVYERGTLDGMNHFLLLCPLQAPSFAAHEYILAQLLARCGGSLAGVVRSDCTWVDDEDDAPASLQPILRRCAAAEKTSGKPLLQAALGDDAAIPWVIPDLQLTSVQQPSISVQRPSACATAATKSGAASAPPSAIWQETPMKSHAIRKSSSLAVLFRVAVKVCSHKRGRSRSPAGAVGANQRVFNATEQRERGPTRRQRQHEQHNPLVRLSRESRGRQIKELCDLLDIDNDLSITARSLLGSLAINVFGGAGAANSDRAWPLLVPMLPSLPAGRLMGSAAGTADKGGSSSSQRDAQEELDAHIDALEEQLSTLLGCDGLACALRLAECALRADEWAEAVRQAHLADAKKAEDVRWRRARL</sequence>
<evidence type="ECO:0000313" key="3">
    <source>
        <dbReference type="Proteomes" id="UP000027361"/>
    </source>
</evidence>
<dbReference type="RefSeq" id="XP_013243447.1">
    <property type="nucleotide sequence ID" value="XM_013387993.1"/>
</dbReference>
<dbReference type="HOGENOM" id="CLU_667624_0_0_1"/>
<dbReference type="GeneID" id="25261299"/>
<organism evidence="2 3">
    <name type="scientific">Tilletiaria anomala (strain ATCC 24038 / CBS 436.72 / UBC 951)</name>
    <dbReference type="NCBI Taxonomy" id="1037660"/>
    <lineage>
        <taxon>Eukaryota</taxon>
        <taxon>Fungi</taxon>
        <taxon>Dikarya</taxon>
        <taxon>Basidiomycota</taxon>
        <taxon>Ustilaginomycotina</taxon>
        <taxon>Exobasidiomycetes</taxon>
        <taxon>Georgefischeriales</taxon>
        <taxon>Tilletiariaceae</taxon>
        <taxon>Tilletiaria</taxon>
    </lineage>
</organism>
<evidence type="ECO:0000256" key="1">
    <source>
        <dbReference type="SAM" id="MobiDB-lite"/>
    </source>
</evidence>
<protein>
    <submittedName>
        <fullName evidence="2">Uncharacterized protein</fullName>
    </submittedName>
</protein>
<gene>
    <name evidence="2" type="ORF">K437DRAFT_110860</name>
</gene>
<name>A0A066VWL4_TILAU</name>
<feature type="compositionally biased region" description="Basic and acidic residues" evidence="1">
    <location>
        <begin position="240"/>
        <end position="257"/>
    </location>
</feature>
<evidence type="ECO:0000313" key="2">
    <source>
        <dbReference type="EMBL" id="KDN46132.1"/>
    </source>
</evidence>